<feature type="compositionally biased region" description="Polar residues" evidence="1">
    <location>
        <begin position="31"/>
        <end position="41"/>
    </location>
</feature>
<dbReference type="InParanoid" id="A5DMC3"/>
<dbReference type="AlphaFoldDB" id="A5DMC3"/>
<dbReference type="VEuPathDB" id="FungiDB:PGUG_04424"/>
<evidence type="ECO:0000313" key="4">
    <source>
        <dbReference type="Proteomes" id="UP000001997"/>
    </source>
</evidence>
<proteinExistence type="predicted"/>
<dbReference type="GeneID" id="5125631"/>
<evidence type="ECO:0000313" key="3">
    <source>
        <dbReference type="EMBL" id="EDK40326.2"/>
    </source>
</evidence>
<dbReference type="EMBL" id="CH408159">
    <property type="protein sequence ID" value="EDK40326.2"/>
    <property type="molecule type" value="Genomic_DNA"/>
</dbReference>
<sequence length="178" mass="20382">MDLQRLRDIAGPRWAAVVTFLKSFVTRQQMEETTASNSRQPISPPVEEMTGTNTPEARAESSGRWKKVVTLVVILASAFFLFFLTFGPNVLKKEIPNSVWIVAAFIYGVYTSSWMWVTFEAFKREGRVGRSWLNFSYAAFCFTTYVSAVFKYCEENQTFFSMVPLLVVAFLSFLPLEF</sequence>
<dbReference type="KEGG" id="pgu:PGUG_04424"/>
<dbReference type="Proteomes" id="UP000001997">
    <property type="component" value="Unassembled WGS sequence"/>
</dbReference>
<evidence type="ECO:0000256" key="1">
    <source>
        <dbReference type="SAM" id="MobiDB-lite"/>
    </source>
</evidence>
<dbReference type="HOGENOM" id="CLU_1511138_0_0_1"/>
<evidence type="ECO:0000256" key="2">
    <source>
        <dbReference type="SAM" id="Phobius"/>
    </source>
</evidence>
<feature type="transmembrane region" description="Helical" evidence="2">
    <location>
        <begin position="99"/>
        <end position="119"/>
    </location>
</feature>
<keyword evidence="2" id="KW-1133">Transmembrane helix</keyword>
<reference evidence="3 4" key="1">
    <citation type="journal article" date="2009" name="Nature">
        <title>Evolution of pathogenicity and sexual reproduction in eight Candida genomes.</title>
        <authorList>
            <person name="Butler G."/>
            <person name="Rasmussen M.D."/>
            <person name="Lin M.F."/>
            <person name="Santos M.A."/>
            <person name="Sakthikumar S."/>
            <person name="Munro C.A."/>
            <person name="Rheinbay E."/>
            <person name="Grabherr M."/>
            <person name="Forche A."/>
            <person name="Reedy J.L."/>
            <person name="Agrafioti I."/>
            <person name="Arnaud M.B."/>
            <person name="Bates S."/>
            <person name="Brown A.J."/>
            <person name="Brunke S."/>
            <person name="Costanzo M.C."/>
            <person name="Fitzpatrick D.A."/>
            <person name="de Groot P.W."/>
            <person name="Harris D."/>
            <person name="Hoyer L.L."/>
            <person name="Hube B."/>
            <person name="Klis F.M."/>
            <person name="Kodira C."/>
            <person name="Lennard N."/>
            <person name="Logue M.E."/>
            <person name="Martin R."/>
            <person name="Neiman A.M."/>
            <person name="Nikolaou E."/>
            <person name="Quail M.A."/>
            <person name="Quinn J."/>
            <person name="Santos M.C."/>
            <person name="Schmitzberger F.F."/>
            <person name="Sherlock G."/>
            <person name="Shah P."/>
            <person name="Silverstein K.A."/>
            <person name="Skrzypek M.S."/>
            <person name="Soll D."/>
            <person name="Staggs R."/>
            <person name="Stansfield I."/>
            <person name="Stumpf M.P."/>
            <person name="Sudbery P.E."/>
            <person name="Srikantha T."/>
            <person name="Zeng Q."/>
            <person name="Berman J."/>
            <person name="Berriman M."/>
            <person name="Heitman J."/>
            <person name="Gow N.A."/>
            <person name="Lorenz M.C."/>
            <person name="Birren B.W."/>
            <person name="Kellis M."/>
            <person name="Cuomo C.A."/>
        </authorList>
    </citation>
    <scope>NUCLEOTIDE SEQUENCE [LARGE SCALE GENOMIC DNA]</scope>
    <source>
        <strain evidence="4">ATCC 6260 / CBS 566 / DSM 6381 / JCM 1539 / NBRC 10279 / NRRL Y-324</strain>
    </source>
</reference>
<keyword evidence="4" id="KW-1185">Reference proteome</keyword>
<feature type="region of interest" description="Disordered" evidence="1">
    <location>
        <begin position="31"/>
        <end position="59"/>
    </location>
</feature>
<keyword evidence="2" id="KW-0812">Transmembrane</keyword>
<feature type="transmembrane region" description="Helical" evidence="2">
    <location>
        <begin position="68"/>
        <end position="87"/>
    </location>
</feature>
<dbReference type="RefSeq" id="XP_001483695.2">
    <property type="nucleotide sequence ID" value="XM_001483645.1"/>
</dbReference>
<keyword evidence="2" id="KW-0472">Membrane</keyword>
<evidence type="ECO:0008006" key="5">
    <source>
        <dbReference type="Google" id="ProtNLM"/>
    </source>
</evidence>
<protein>
    <recommendedName>
        <fullName evidence="5">Transmembrane protein</fullName>
    </recommendedName>
</protein>
<organism evidence="3 4">
    <name type="scientific">Meyerozyma guilliermondii (strain ATCC 6260 / CBS 566 / DSM 6381 / JCM 1539 / NBRC 10279 / NRRL Y-324)</name>
    <name type="common">Yeast</name>
    <name type="synonym">Candida guilliermondii</name>
    <dbReference type="NCBI Taxonomy" id="294746"/>
    <lineage>
        <taxon>Eukaryota</taxon>
        <taxon>Fungi</taxon>
        <taxon>Dikarya</taxon>
        <taxon>Ascomycota</taxon>
        <taxon>Saccharomycotina</taxon>
        <taxon>Pichiomycetes</taxon>
        <taxon>Debaryomycetaceae</taxon>
        <taxon>Meyerozyma</taxon>
    </lineage>
</organism>
<feature type="transmembrane region" description="Helical" evidence="2">
    <location>
        <begin position="158"/>
        <end position="176"/>
    </location>
</feature>
<gene>
    <name evidence="3" type="ORF">PGUG_04424</name>
</gene>
<accession>A5DMC3</accession>
<feature type="transmembrane region" description="Helical" evidence="2">
    <location>
        <begin position="131"/>
        <end position="152"/>
    </location>
</feature>
<name>A5DMC3_PICGU</name>